<dbReference type="PANTHER" id="PTHR40056:SF1">
    <property type="entry name" value="DUF1836 DOMAIN-CONTAINING PROTEIN"/>
    <property type="match status" value="1"/>
</dbReference>
<dbReference type="EMBL" id="JBCLUF010000012">
    <property type="protein sequence ID" value="MEY8662165.1"/>
    <property type="molecule type" value="Genomic_DNA"/>
</dbReference>
<dbReference type="InterPro" id="IPR014975">
    <property type="entry name" value="DUF1836"/>
</dbReference>
<gene>
    <name evidence="1" type="ORF">AALT52_04570</name>
</gene>
<dbReference type="PANTHER" id="PTHR40056">
    <property type="entry name" value="HYPOTHETICAL CYTOSOLIC PROTEIN"/>
    <property type="match status" value="1"/>
</dbReference>
<accession>A0ABV4DNV6</accession>
<comment type="caution">
    <text evidence="1">The sequence shown here is derived from an EMBL/GenBank/DDBJ whole genome shotgun (WGS) entry which is preliminary data.</text>
</comment>
<protein>
    <submittedName>
        <fullName evidence="1">DUF1836 domain-containing protein</fullName>
    </submittedName>
</protein>
<name>A0ABV4DNV6_9LACO</name>
<evidence type="ECO:0000313" key="2">
    <source>
        <dbReference type="Proteomes" id="UP001565236"/>
    </source>
</evidence>
<proteinExistence type="predicted"/>
<keyword evidence="2" id="KW-1185">Reference proteome</keyword>
<organism evidence="1 2">
    <name type="scientific">Ligilactobacillus faecis</name>
    <dbReference type="NCBI Taxonomy" id="762833"/>
    <lineage>
        <taxon>Bacteria</taxon>
        <taxon>Bacillati</taxon>
        <taxon>Bacillota</taxon>
        <taxon>Bacilli</taxon>
        <taxon>Lactobacillales</taxon>
        <taxon>Lactobacillaceae</taxon>
        <taxon>Ligilactobacillus</taxon>
    </lineage>
</organism>
<dbReference type="Proteomes" id="UP001565236">
    <property type="component" value="Unassembled WGS sequence"/>
</dbReference>
<evidence type="ECO:0000313" key="1">
    <source>
        <dbReference type="EMBL" id="MEY8662165.1"/>
    </source>
</evidence>
<sequence>MEKVNIQKQLDSFANKQLPLWDDFPDFELYMDQLVSLGNRYLEGLIESPLTPSMVNSYVKKGLMSRPQKKKYTNTHLAELIAISLLKAIYPLDVIANYLDELLHEFSIKESYNSFATIFNDSLKNSCQVNFATDLTTLSQTTITKHIVIKAMIYKMIGEQLIKKAPTISAKTTTQKKI</sequence>
<dbReference type="Pfam" id="PF08876">
    <property type="entry name" value="DUF1836"/>
    <property type="match status" value="1"/>
</dbReference>
<dbReference type="RefSeq" id="WP_369941560.1">
    <property type="nucleotide sequence ID" value="NZ_JBCLUF010000012.1"/>
</dbReference>
<reference evidence="1 2" key="1">
    <citation type="submission" date="2024-03" db="EMBL/GenBank/DDBJ databases">
        <title>Mouse gut bacterial collection (mGBC) of GemPharmatech.</title>
        <authorList>
            <person name="He Y."/>
            <person name="Dong L."/>
            <person name="Wu D."/>
            <person name="Gao X."/>
            <person name="Lin Z."/>
        </authorList>
    </citation>
    <scope>NUCLEOTIDE SEQUENCE [LARGE SCALE GENOMIC DNA]</scope>
    <source>
        <strain evidence="1 2">15-30</strain>
    </source>
</reference>